<keyword evidence="3" id="KW-1185">Reference proteome</keyword>
<dbReference type="Proteomes" id="UP000198925">
    <property type="component" value="Unassembled WGS sequence"/>
</dbReference>
<dbReference type="GO" id="GO:0008233">
    <property type="term" value="F:peptidase activity"/>
    <property type="evidence" value="ECO:0007669"/>
    <property type="project" value="UniProtKB-KW"/>
</dbReference>
<dbReference type="EMBL" id="FMZX01000001">
    <property type="protein sequence ID" value="SDC50403.1"/>
    <property type="molecule type" value="Genomic_DNA"/>
</dbReference>
<gene>
    <name evidence="2" type="ORF">SAMN04487779_10011098</name>
</gene>
<dbReference type="InterPro" id="IPR022118">
    <property type="entry name" value="Peptidase_C70_AvrRpt2"/>
</dbReference>
<evidence type="ECO:0000313" key="3">
    <source>
        <dbReference type="Proteomes" id="UP000198925"/>
    </source>
</evidence>
<dbReference type="STRING" id="938405.SAMN02927895_01601"/>
<sequence length="180" mass="19864">MSGSGFQIGNHRAGRPRSDAVTSAGSWPTLRLDVPLVGQVRQMDCWYAGACMLAYYREAGPRLGLPRAWIADRGIQQPAWGRLARAEGLLPVPMPGGAHRIDQFGLFRWLMDYGPLWCAGDWFGFGHVIVVTGITGTVIHLNDPDDGVGGPNGARKTNTVQWFNDHLYWNEANCLLYRPA</sequence>
<dbReference type="RefSeq" id="WP_090562095.1">
    <property type="nucleotide sequence ID" value="NZ_FMXZ01000003.1"/>
</dbReference>
<feature type="region of interest" description="Disordered" evidence="1">
    <location>
        <begin position="1"/>
        <end position="23"/>
    </location>
</feature>
<evidence type="ECO:0000256" key="1">
    <source>
        <dbReference type="SAM" id="MobiDB-lite"/>
    </source>
</evidence>
<reference evidence="2 3" key="1">
    <citation type="submission" date="2016-10" db="EMBL/GenBank/DDBJ databases">
        <authorList>
            <person name="de Groot N.N."/>
        </authorList>
    </citation>
    <scope>NUCLEOTIDE SEQUENCE [LARGE SCALE GENOMIC DNA]</scope>
    <source>
        <strain evidence="2 3">CPCC 100156</strain>
    </source>
</reference>
<keyword evidence="2" id="KW-0378">Hydrolase</keyword>
<organism evidence="2 3">
    <name type="scientific">Belnapia rosea</name>
    <dbReference type="NCBI Taxonomy" id="938405"/>
    <lineage>
        <taxon>Bacteria</taxon>
        <taxon>Pseudomonadati</taxon>
        <taxon>Pseudomonadota</taxon>
        <taxon>Alphaproteobacteria</taxon>
        <taxon>Acetobacterales</taxon>
        <taxon>Roseomonadaceae</taxon>
        <taxon>Belnapia</taxon>
    </lineage>
</organism>
<dbReference type="AlphaFoldDB" id="A0A1G6M4H6"/>
<proteinExistence type="predicted"/>
<evidence type="ECO:0000313" key="2">
    <source>
        <dbReference type="EMBL" id="SDC50403.1"/>
    </source>
</evidence>
<protein>
    <submittedName>
        <fullName evidence="2">Papain-like cysteine protease AvrRpt2</fullName>
    </submittedName>
</protein>
<dbReference type="OrthoDB" id="8228705at2"/>
<dbReference type="GO" id="GO:0006508">
    <property type="term" value="P:proteolysis"/>
    <property type="evidence" value="ECO:0007669"/>
    <property type="project" value="UniProtKB-KW"/>
</dbReference>
<dbReference type="Pfam" id="PF12385">
    <property type="entry name" value="Peptidase_C70"/>
    <property type="match status" value="1"/>
</dbReference>
<accession>A0A1G6M4H6</accession>
<keyword evidence="2" id="KW-0645">Protease</keyword>
<name>A0A1G6M4H6_9PROT</name>